<dbReference type="AlphaFoldDB" id="A0A0H4HWS8"/>
<accession>A0A0H4HWS8</accession>
<organism evidence="1 2">
    <name type="scientific">Marinobacter psychrophilus</name>
    <dbReference type="NCBI Taxonomy" id="330734"/>
    <lineage>
        <taxon>Bacteria</taxon>
        <taxon>Pseudomonadati</taxon>
        <taxon>Pseudomonadota</taxon>
        <taxon>Gammaproteobacteria</taxon>
        <taxon>Pseudomonadales</taxon>
        <taxon>Marinobacteraceae</taxon>
        <taxon>Marinobacter</taxon>
    </lineage>
</organism>
<evidence type="ECO:0000313" key="2">
    <source>
        <dbReference type="Proteomes" id="UP000036406"/>
    </source>
</evidence>
<protein>
    <submittedName>
        <fullName evidence="1">Formate dehydrogenase</fullName>
    </submittedName>
</protein>
<dbReference type="Proteomes" id="UP000036406">
    <property type="component" value="Chromosome"/>
</dbReference>
<keyword evidence="2" id="KW-1185">Reference proteome</keyword>
<dbReference type="EMBL" id="CP011494">
    <property type="protein sequence ID" value="AKO51091.1"/>
    <property type="molecule type" value="Genomic_DNA"/>
</dbReference>
<dbReference type="InterPro" id="IPR021074">
    <property type="entry name" value="Formate_DH_dsu"/>
</dbReference>
<dbReference type="Pfam" id="PF11390">
    <property type="entry name" value="FdsD"/>
    <property type="match status" value="1"/>
</dbReference>
<evidence type="ECO:0000313" key="1">
    <source>
        <dbReference type="EMBL" id="AKO51091.1"/>
    </source>
</evidence>
<dbReference type="PATRIC" id="fig|330734.3.peg.115"/>
<dbReference type="STRING" id="330734.ABA45_00530"/>
<name>A0A0H4HWS8_9GAMM</name>
<dbReference type="KEGG" id="mpq:ABA45_00530"/>
<reference evidence="1 2" key="1">
    <citation type="submission" date="2015-05" db="EMBL/GenBank/DDBJ databases">
        <title>Complete genome of Marinobacter psychrophilus strain 20041T isolated from sea-ice of the Canadian Basin.</title>
        <authorList>
            <person name="Song L."/>
            <person name="Ren L."/>
            <person name="Yu Y."/>
            <person name="Wang X."/>
        </authorList>
    </citation>
    <scope>NUCLEOTIDE SEQUENCE [LARGE SCALE GENOMIC DNA]</scope>
    <source>
        <strain evidence="1 2">20041</strain>
    </source>
</reference>
<sequence length="75" mass="8202">MSDQQLTNLIKMIDQIIANNLHHGDGDQVTDVAAGHLQKFWARSMKQQVIAYANSEGAELSPLAQKTIAKLQAVS</sequence>
<gene>
    <name evidence="1" type="ORF">ABA45_00530</name>
</gene>
<dbReference type="RefSeq" id="WP_048383583.1">
    <property type="nucleotide sequence ID" value="NZ_CP011494.1"/>
</dbReference>
<proteinExistence type="predicted"/>